<reference evidence="2" key="1">
    <citation type="submission" date="2017-04" db="EMBL/GenBank/DDBJ databases">
        <authorList>
            <person name="Varghese N."/>
            <person name="Submissions S."/>
        </authorList>
    </citation>
    <scope>NUCLEOTIDE SEQUENCE [LARGE SCALE GENOMIC DNA]</scope>
    <source>
        <strain evidence="2">DSM 16537</strain>
    </source>
</reference>
<dbReference type="InterPro" id="IPR012337">
    <property type="entry name" value="RNaseH-like_sf"/>
</dbReference>
<sequence>MNILGIRCSSKEFSFAIIAGKQDSSKLLESGTIAFPKGYSDSDCLKWFYQEIGGLIAKHKIGGIGVKGAEPMAMKGKAYGARMEKEGMIFLQASQNGIKYAKRKVKGTIAKDLGLKGKGKYIETKADFSSIPEYEKSNGNIQEAIQIGVSMLN</sequence>
<dbReference type="InterPro" id="IPR036397">
    <property type="entry name" value="RNaseH_sf"/>
</dbReference>
<evidence type="ECO:0000313" key="1">
    <source>
        <dbReference type="EMBL" id="SMD46368.1"/>
    </source>
</evidence>
<evidence type="ECO:0000313" key="2">
    <source>
        <dbReference type="Proteomes" id="UP000192333"/>
    </source>
</evidence>
<dbReference type="Gene3D" id="3.30.420.10">
    <property type="entry name" value="Ribonuclease H-like superfamily/Ribonuclease H"/>
    <property type="match status" value="1"/>
</dbReference>
<dbReference type="RefSeq" id="WP_084123282.1">
    <property type="nucleotide sequence ID" value="NZ_LT838813.1"/>
</dbReference>
<dbReference type="EMBL" id="LT838813">
    <property type="protein sequence ID" value="SMD46368.1"/>
    <property type="molecule type" value="Genomic_DNA"/>
</dbReference>
<dbReference type="SUPFAM" id="SSF53098">
    <property type="entry name" value="Ribonuclease H-like"/>
    <property type="match status" value="1"/>
</dbReference>
<dbReference type="OrthoDB" id="7605362at2"/>
<accession>A0A1W2HCC5</accession>
<protein>
    <submittedName>
        <fullName evidence="1">Uncharacterized protein</fullName>
    </submittedName>
</protein>
<organism evidence="1 2">
    <name type="scientific">Aquiflexum balticum DSM 16537</name>
    <dbReference type="NCBI Taxonomy" id="758820"/>
    <lineage>
        <taxon>Bacteria</taxon>
        <taxon>Pseudomonadati</taxon>
        <taxon>Bacteroidota</taxon>
        <taxon>Cytophagia</taxon>
        <taxon>Cytophagales</taxon>
        <taxon>Cyclobacteriaceae</taxon>
        <taxon>Aquiflexum</taxon>
    </lineage>
</organism>
<dbReference type="AlphaFoldDB" id="A0A1W2HCC5"/>
<name>A0A1W2HCC5_9BACT</name>
<keyword evidence="2" id="KW-1185">Reference proteome</keyword>
<proteinExistence type="predicted"/>
<dbReference type="STRING" id="758820.SAMN00777080_5053"/>
<gene>
    <name evidence="1" type="ORF">SAMN00777080_5053</name>
</gene>
<dbReference type="Proteomes" id="UP000192333">
    <property type="component" value="Chromosome I"/>
</dbReference>
<dbReference type="GO" id="GO:0003676">
    <property type="term" value="F:nucleic acid binding"/>
    <property type="evidence" value="ECO:0007669"/>
    <property type="project" value="InterPro"/>
</dbReference>